<proteinExistence type="predicted"/>
<reference evidence="1 2" key="1">
    <citation type="submission" date="2016-10" db="EMBL/GenBank/DDBJ databases">
        <authorList>
            <person name="de Groot N.N."/>
        </authorList>
    </citation>
    <scope>NUCLEOTIDE SEQUENCE [LARGE SCALE GENOMIC DNA]</scope>
    <source>
        <strain evidence="1 2">CGMCC 1.12097</strain>
    </source>
</reference>
<protein>
    <submittedName>
        <fullName evidence="1">Uncharacterized protein</fullName>
    </submittedName>
</protein>
<name>A0A1G5ZVY1_9HYPH</name>
<dbReference type="Proteomes" id="UP000198588">
    <property type="component" value="Unassembled WGS sequence"/>
</dbReference>
<sequence length="47" mass="5232">MLVSSGQLAIRSRMSLQLEEGPYAGASTERKSVTVMERRFAAEARFL</sequence>
<organism evidence="1 2">
    <name type="scientific">Mesorhizobium qingshengii</name>
    <dbReference type="NCBI Taxonomy" id="1165689"/>
    <lineage>
        <taxon>Bacteria</taxon>
        <taxon>Pseudomonadati</taxon>
        <taxon>Pseudomonadota</taxon>
        <taxon>Alphaproteobacteria</taxon>
        <taxon>Hyphomicrobiales</taxon>
        <taxon>Phyllobacteriaceae</taxon>
        <taxon>Mesorhizobium</taxon>
    </lineage>
</organism>
<dbReference type="EMBL" id="FMXM01000031">
    <property type="protein sequence ID" value="SDA98443.1"/>
    <property type="molecule type" value="Genomic_DNA"/>
</dbReference>
<dbReference type="AlphaFoldDB" id="A0A1G5ZVY1"/>
<accession>A0A1G5ZVY1</accession>
<evidence type="ECO:0000313" key="1">
    <source>
        <dbReference type="EMBL" id="SDA98443.1"/>
    </source>
</evidence>
<gene>
    <name evidence="1" type="ORF">SAMN02927914_06209</name>
</gene>
<evidence type="ECO:0000313" key="2">
    <source>
        <dbReference type="Proteomes" id="UP000198588"/>
    </source>
</evidence>